<name>A0AAV0K283_9ROSI</name>
<dbReference type="PANTHER" id="PTHR47723">
    <property type="entry name" value="OS05G0353850 PROTEIN"/>
    <property type="match status" value="1"/>
</dbReference>
<evidence type="ECO:0000313" key="5">
    <source>
        <dbReference type="Proteomes" id="UP001154282"/>
    </source>
</evidence>
<keyword evidence="2" id="KW-1133">Transmembrane helix</keyword>
<dbReference type="GO" id="GO:0004523">
    <property type="term" value="F:RNA-DNA hybrid ribonuclease activity"/>
    <property type="evidence" value="ECO:0007669"/>
    <property type="project" value="InterPro"/>
</dbReference>
<evidence type="ECO:0000259" key="3">
    <source>
        <dbReference type="PROSITE" id="PS50879"/>
    </source>
</evidence>
<organism evidence="4 5">
    <name type="scientific">Linum tenue</name>
    <dbReference type="NCBI Taxonomy" id="586396"/>
    <lineage>
        <taxon>Eukaryota</taxon>
        <taxon>Viridiplantae</taxon>
        <taxon>Streptophyta</taxon>
        <taxon>Embryophyta</taxon>
        <taxon>Tracheophyta</taxon>
        <taxon>Spermatophyta</taxon>
        <taxon>Magnoliopsida</taxon>
        <taxon>eudicotyledons</taxon>
        <taxon>Gunneridae</taxon>
        <taxon>Pentapetalae</taxon>
        <taxon>rosids</taxon>
        <taxon>fabids</taxon>
        <taxon>Malpighiales</taxon>
        <taxon>Linaceae</taxon>
        <taxon>Linum</taxon>
    </lineage>
</organism>
<gene>
    <name evidence="4" type="ORF">LITE_LOCUS16952</name>
</gene>
<dbReference type="SUPFAM" id="SSF53098">
    <property type="entry name" value="Ribonuclease H-like"/>
    <property type="match status" value="1"/>
</dbReference>
<feature type="transmembrane region" description="Helical" evidence="2">
    <location>
        <begin position="31"/>
        <end position="52"/>
    </location>
</feature>
<dbReference type="Pfam" id="PF13456">
    <property type="entry name" value="RVT_3"/>
    <property type="match status" value="1"/>
</dbReference>
<dbReference type="AlphaFoldDB" id="A0AAV0K283"/>
<feature type="compositionally biased region" description="Polar residues" evidence="1">
    <location>
        <begin position="78"/>
        <end position="90"/>
    </location>
</feature>
<keyword evidence="2" id="KW-0812">Transmembrane</keyword>
<feature type="compositionally biased region" description="Low complexity" evidence="1">
    <location>
        <begin position="133"/>
        <end position="146"/>
    </location>
</feature>
<dbReference type="Pfam" id="PF21634">
    <property type="entry name" value="MOV-10_beta-barrel"/>
    <property type="match status" value="1"/>
</dbReference>
<feature type="non-terminal residue" evidence="4">
    <location>
        <position position="1"/>
    </location>
</feature>
<dbReference type="InterPro" id="IPR002156">
    <property type="entry name" value="RNaseH_domain"/>
</dbReference>
<dbReference type="InterPro" id="IPR036397">
    <property type="entry name" value="RNaseH_sf"/>
</dbReference>
<accession>A0AAV0K283</accession>
<dbReference type="Proteomes" id="UP001154282">
    <property type="component" value="Unassembled WGS sequence"/>
</dbReference>
<dbReference type="InterPro" id="IPR027417">
    <property type="entry name" value="P-loop_NTPase"/>
</dbReference>
<dbReference type="InterPro" id="IPR012337">
    <property type="entry name" value="RNaseH-like_sf"/>
</dbReference>
<keyword evidence="2" id="KW-0472">Membrane</keyword>
<feature type="region of interest" description="Disordered" evidence="1">
    <location>
        <begin position="67"/>
        <end position="150"/>
    </location>
</feature>
<evidence type="ECO:0000256" key="2">
    <source>
        <dbReference type="SAM" id="Phobius"/>
    </source>
</evidence>
<dbReference type="PANTHER" id="PTHR47723:SF19">
    <property type="entry name" value="POLYNUCLEOTIDYL TRANSFERASE, RIBONUCLEASE H-LIKE SUPERFAMILY PROTEIN"/>
    <property type="match status" value="1"/>
</dbReference>
<sequence>PSSRSTIYQKVNGILRTIVSDLEILQSRKPISGAMIGSAIKLIGGVLISYYLGRALVRHLAAAFDPNVDDDNDDHHYGSNTRRQGESPSRSHLYGVADNNTTNKFYRPCNPRSTSSKASSFRSKVAESPTSKSTLRLAPPSSSSTSEGTEDKYFFVQKGKSPVYEIPENVDCLIRQNKVPPVLLRKPLSASTYIEFFAALLYAEDHYHKKWSDYKLFNVDLELKQAAVYDKNRSTDTTRNPKHDKTLASFVIDAVSEKRPLLLSRDFVIACPSNVPSSCTFQGLICHVERTSNIILVEFRQDFFSQHRPTSKYDVSFSFNRVCLKRCHQAIEVASTRSCLRGFIFPDSLSSTRTRMATSVSTHMFNHTLDKQQRVAVDQILSLQGPPSYLIEGELAVKTGTSRTITKQQLSRTGLTVKEAVAQLYRISVDHRILVCAHANRTCDVLVEHLKEDIMDGNMFRANAAFREIDGVPSEILSWSAYKGECFTYPPLQELQRFRVIVSTYMTSFRLHGQGIAKGHFSHIFLVDASDATEPEVMVAVANLVGEQTAVIVSGSKGGSPGYVRSDIARKYGLMTSYFERLKNCSNLYHGSSASSMFISLLDEDSAKGSIQRQVSWTKPRAGWVKLNVDGSKRFDPPSSAIGGVLRDSSGEWIVGFSNYVGQASVLEAELQALRDGLNLTWSLGFRKVEVNSDSQTVVHLLKAAEFHFHPLVTILDDCYSLINRDWDISLHHSLREANQVADALAKEGHGCDPGERLWRSPPMHIAMMVDQDKRGVQFVRR</sequence>
<dbReference type="InterPro" id="IPR049080">
    <property type="entry name" value="MOV-10-like_beta-barrel"/>
</dbReference>
<dbReference type="GO" id="GO:0003676">
    <property type="term" value="F:nucleic acid binding"/>
    <property type="evidence" value="ECO:0007669"/>
    <property type="project" value="InterPro"/>
</dbReference>
<feature type="compositionally biased region" description="Low complexity" evidence="1">
    <location>
        <begin position="112"/>
        <end position="123"/>
    </location>
</feature>
<evidence type="ECO:0000313" key="4">
    <source>
        <dbReference type="EMBL" id="CAI0416397.1"/>
    </source>
</evidence>
<dbReference type="Gene3D" id="3.30.420.10">
    <property type="entry name" value="Ribonuclease H-like superfamily/Ribonuclease H"/>
    <property type="match status" value="1"/>
</dbReference>
<dbReference type="InterPro" id="IPR044730">
    <property type="entry name" value="RNase_H-like_dom_plant"/>
</dbReference>
<dbReference type="EMBL" id="CAMGYJ010000005">
    <property type="protein sequence ID" value="CAI0416397.1"/>
    <property type="molecule type" value="Genomic_DNA"/>
</dbReference>
<dbReference type="PROSITE" id="PS50879">
    <property type="entry name" value="RNASE_H_1"/>
    <property type="match status" value="1"/>
</dbReference>
<dbReference type="Gene3D" id="3.40.50.300">
    <property type="entry name" value="P-loop containing nucleotide triphosphate hydrolases"/>
    <property type="match status" value="1"/>
</dbReference>
<comment type="caution">
    <text evidence="4">The sequence shown here is derived from an EMBL/GenBank/DDBJ whole genome shotgun (WGS) entry which is preliminary data.</text>
</comment>
<proteinExistence type="predicted"/>
<keyword evidence="5" id="KW-1185">Reference proteome</keyword>
<feature type="domain" description="RNase H type-1" evidence="3">
    <location>
        <begin position="621"/>
        <end position="751"/>
    </location>
</feature>
<protein>
    <recommendedName>
        <fullName evidence="3">RNase H type-1 domain-containing protein</fullName>
    </recommendedName>
</protein>
<reference evidence="4" key="1">
    <citation type="submission" date="2022-08" db="EMBL/GenBank/DDBJ databases">
        <authorList>
            <person name="Gutierrez-Valencia J."/>
        </authorList>
    </citation>
    <scope>NUCLEOTIDE SEQUENCE</scope>
</reference>
<evidence type="ECO:0000256" key="1">
    <source>
        <dbReference type="SAM" id="MobiDB-lite"/>
    </source>
</evidence>
<dbReference type="InterPro" id="IPR053151">
    <property type="entry name" value="RNase_H-like"/>
</dbReference>
<dbReference type="CDD" id="cd06222">
    <property type="entry name" value="RNase_H_like"/>
    <property type="match status" value="1"/>
</dbReference>